<keyword evidence="1" id="KW-1133">Transmembrane helix</keyword>
<sequence length="337" mass="38369">MHRFQQSMMKSLFVPIIPGAIIVILLFFLEYFQFELVEKFLLFAAFVIVPLVILLLKYDEKSTHLQTIYTAIKWFQFPAALLALSSVMSSNDWGLEGTAIPGILSLGWLLLTLLLCLYGIANISIHKGKIAEIAIGAGLVYFFIGGIWFTLYQYQWTLFQANPATHALSSVHFHFSSAIVPIFIGMLGRIMTKKSWYPWVVAIDIIGPVLIAIGMIFSKPIEYIGVTLFACNIAIYTTYLLTYLKRNPLYRKAAVFLVVSCLAFYTIVVVSMFYPLLKRKFDLTILDFIPIYGALHAFGFVLCGLIGWIYLLDSLKRKNHYHILDERNDNLTIGRFI</sequence>
<evidence type="ECO:0000313" key="2">
    <source>
        <dbReference type="EMBL" id="ANF95038.1"/>
    </source>
</evidence>
<evidence type="ECO:0000256" key="1">
    <source>
        <dbReference type="SAM" id="Phobius"/>
    </source>
</evidence>
<feature type="transmembrane region" description="Helical" evidence="1">
    <location>
        <begin position="164"/>
        <end position="184"/>
    </location>
</feature>
<dbReference type="AlphaFoldDB" id="A0A172ZBP5"/>
<protein>
    <recommendedName>
        <fullName evidence="4">YndJ-like protein</fullName>
    </recommendedName>
</protein>
<dbReference type="Proteomes" id="UP000078148">
    <property type="component" value="Chromosome"/>
</dbReference>
<accession>A0A172ZBP5</accession>
<proteinExistence type="predicted"/>
<dbReference type="Pfam" id="PF14158">
    <property type="entry name" value="YndJ"/>
    <property type="match status" value="1"/>
</dbReference>
<feature type="transmembrane region" description="Helical" evidence="1">
    <location>
        <begin position="254"/>
        <end position="277"/>
    </location>
</feature>
<dbReference type="KEGG" id="pbv:AR543_02630"/>
<feature type="transmembrane region" description="Helical" evidence="1">
    <location>
        <begin position="133"/>
        <end position="152"/>
    </location>
</feature>
<name>A0A172ZBP5_9BACL</name>
<dbReference type="EMBL" id="CP013023">
    <property type="protein sequence ID" value="ANF95038.1"/>
    <property type="molecule type" value="Genomic_DNA"/>
</dbReference>
<feature type="transmembrane region" description="Helical" evidence="1">
    <location>
        <begin position="12"/>
        <end position="34"/>
    </location>
</feature>
<keyword evidence="1" id="KW-0472">Membrane</keyword>
<feature type="transmembrane region" description="Helical" evidence="1">
    <location>
        <begin position="196"/>
        <end position="217"/>
    </location>
</feature>
<evidence type="ECO:0008006" key="4">
    <source>
        <dbReference type="Google" id="ProtNLM"/>
    </source>
</evidence>
<feature type="transmembrane region" description="Helical" evidence="1">
    <location>
        <begin position="223"/>
        <end position="242"/>
    </location>
</feature>
<keyword evidence="3" id="KW-1185">Reference proteome</keyword>
<gene>
    <name evidence="2" type="ORF">AR543_02630</name>
</gene>
<feature type="transmembrane region" description="Helical" evidence="1">
    <location>
        <begin position="99"/>
        <end position="121"/>
    </location>
</feature>
<reference evidence="2 3" key="2">
    <citation type="journal article" date="2016" name="Int. J. Syst. Evol. Microbiol.">
        <title>Paenibacillus bovis sp. nov., isolated from raw yak (Bos grunniens) milk.</title>
        <authorList>
            <person name="Gao C."/>
            <person name="Han J."/>
            <person name="Liu Z."/>
            <person name="Xu X."/>
            <person name="Hang F."/>
            <person name="Wu Z."/>
        </authorList>
    </citation>
    <scope>NUCLEOTIDE SEQUENCE [LARGE SCALE GENOMIC DNA]</scope>
    <source>
        <strain evidence="2 3">BD3526</strain>
    </source>
</reference>
<organism evidence="2 3">
    <name type="scientific">Paenibacillus bovis</name>
    <dbReference type="NCBI Taxonomy" id="1616788"/>
    <lineage>
        <taxon>Bacteria</taxon>
        <taxon>Bacillati</taxon>
        <taxon>Bacillota</taxon>
        <taxon>Bacilli</taxon>
        <taxon>Bacillales</taxon>
        <taxon>Paenibacillaceae</taxon>
        <taxon>Paenibacillus</taxon>
    </lineage>
</organism>
<dbReference type="RefSeq" id="WP_060531612.1">
    <property type="nucleotide sequence ID" value="NZ_CP013023.1"/>
</dbReference>
<dbReference type="InterPro" id="IPR025450">
    <property type="entry name" value="YndJ-like"/>
</dbReference>
<keyword evidence="1" id="KW-0812">Transmembrane</keyword>
<feature type="transmembrane region" description="Helical" evidence="1">
    <location>
        <begin position="40"/>
        <end position="56"/>
    </location>
</feature>
<feature type="transmembrane region" description="Helical" evidence="1">
    <location>
        <begin position="289"/>
        <end position="312"/>
    </location>
</feature>
<dbReference type="OrthoDB" id="2614436at2"/>
<evidence type="ECO:0000313" key="3">
    <source>
        <dbReference type="Proteomes" id="UP000078148"/>
    </source>
</evidence>
<feature type="transmembrane region" description="Helical" evidence="1">
    <location>
        <begin position="68"/>
        <end position="87"/>
    </location>
</feature>
<reference evidence="3" key="1">
    <citation type="submission" date="2015-10" db="EMBL/GenBank/DDBJ databases">
        <title>Genome of Paenibacillus bovis sp. nov.</title>
        <authorList>
            <person name="Wu Z."/>
            <person name="Gao C."/>
            <person name="Liu Z."/>
            <person name="Zheng H."/>
        </authorList>
    </citation>
    <scope>NUCLEOTIDE SEQUENCE [LARGE SCALE GENOMIC DNA]</scope>
    <source>
        <strain evidence="3">BD3526</strain>
    </source>
</reference>